<proteinExistence type="predicted"/>
<dbReference type="EMBL" id="JBIYDN010000015">
    <property type="protein sequence ID" value="MFK4444635.1"/>
    <property type="molecule type" value="Genomic_DNA"/>
</dbReference>
<dbReference type="Proteomes" id="UP001620514">
    <property type="component" value="Unassembled WGS sequence"/>
</dbReference>
<protein>
    <submittedName>
        <fullName evidence="1">Uncharacterized protein</fullName>
    </submittedName>
</protein>
<sequence>MRAQVNRRPRLQTESIPPPVGGLNTLDAVANMEPTDAIIMDNYFPGTADVPLRNGYETWAPGLTNVETLAAYTSGTQKKLFAVAGGKVYDVTASQAVGSGNVVVEGPFTGVAGQTTLALSQTYGKSADLLVHFDGQYQGYDQYTVGTNSITFNSPIPPGTVQVYIESIGAPDASITAEGPFTGVGGQTVLTLSQAYAGATSLLVYFDGTYQGYDQYSVSANHITFTSAIPNYVGKVYIIGVSIGNIATEGPFTGSGQTTLTLSKVYPSSANLVIHFDGGFQGPDQYTISGTTLTFAAAVPAGVLKIYVVAFGSSIISGLTNSRWQWVNFSNAGLEFLIMVNGVDPMLLYNGTTWQEVTESSTPIAITGVDPHLFGCVNVFANRLWFGIIDTLQSYYLPIGQVGGAAALFDIGPQTTLGGYLMGMATWNIDDSAGLNPYIVFVSSEGECVVYQGSDPSQASSFGIAAHFRIGRPPQRRFYEKYGSDIVFLGSDGLTPLSQALISDRSTINASLTRKISPSVTSDVAAYGAHYGWQVVLYPDGKKLLVNVPTAEDVSSYTYVMNTTTNAWCRFTGWNAICYCYFNGALYFGGPNGVALADVGSSDGLNAINGDIKPAFSYFGNRGVQKYFKMIKPVFLASSSFALTMDLSTDFSNSLPTSTPSFSQGSVAPWNTTPWDKVPWSGAQVIQSDWESIDGIGYAATYRMRTATANVSFSIESATWLYEPQVEVTL</sequence>
<gene>
    <name evidence="1" type="ORF">ABH943_004657</name>
</gene>
<name>A0ABW8MLT9_9BURK</name>
<comment type="caution">
    <text evidence="1">The sequence shown here is derived from an EMBL/GenBank/DDBJ whole genome shotgun (WGS) entry which is preliminary data.</text>
</comment>
<reference evidence="1 2" key="2">
    <citation type="submission" date="2024-11" db="EMBL/GenBank/DDBJ databases">
        <title>Using genomics to understand microbial adaptation to soil warming.</title>
        <authorList>
            <person name="Deangelis K.M. PhD."/>
        </authorList>
    </citation>
    <scope>NUCLEOTIDE SEQUENCE [LARGE SCALE GENOMIC DNA]</scope>
    <source>
        <strain evidence="1 2">GAS97</strain>
    </source>
</reference>
<keyword evidence="2" id="KW-1185">Reference proteome</keyword>
<accession>A0ABW8MLT9</accession>
<evidence type="ECO:0000313" key="2">
    <source>
        <dbReference type="Proteomes" id="UP001620514"/>
    </source>
</evidence>
<organism evidence="1 2">
    <name type="scientific">Caballeronia udeis</name>
    <dbReference type="NCBI Taxonomy" id="1232866"/>
    <lineage>
        <taxon>Bacteria</taxon>
        <taxon>Pseudomonadati</taxon>
        <taxon>Pseudomonadota</taxon>
        <taxon>Betaproteobacteria</taxon>
        <taxon>Burkholderiales</taxon>
        <taxon>Burkholderiaceae</taxon>
        <taxon>Caballeronia</taxon>
    </lineage>
</organism>
<reference evidence="1 2" key="1">
    <citation type="submission" date="2024-10" db="EMBL/GenBank/DDBJ databases">
        <authorList>
            <person name="Deangelis K."/>
            <person name="Huntemann M."/>
            <person name="Clum A."/>
            <person name="Wang J."/>
            <person name="Palaniappan K."/>
            <person name="Ritter S."/>
            <person name="Chen I.-M."/>
            <person name="Stamatis D."/>
            <person name="Reddy T."/>
            <person name="O'Malley R."/>
            <person name="Daum C."/>
            <person name="Ng V."/>
            <person name="Ivanova N."/>
            <person name="Kyrpides N."/>
            <person name="Woyke T."/>
        </authorList>
    </citation>
    <scope>NUCLEOTIDE SEQUENCE [LARGE SCALE GENOMIC DNA]</scope>
    <source>
        <strain evidence="1 2">GAS97</strain>
    </source>
</reference>
<dbReference type="RefSeq" id="WP_404609726.1">
    <property type="nucleotide sequence ID" value="NZ_JBIYDN010000015.1"/>
</dbReference>
<evidence type="ECO:0000313" key="1">
    <source>
        <dbReference type="EMBL" id="MFK4444635.1"/>
    </source>
</evidence>